<dbReference type="InterPro" id="IPR051716">
    <property type="entry name" value="Plant_RL_S/T_kinase"/>
</dbReference>
<dbReference type="GO" id="GO:0004674">
    <property type="term" value="F:protein serine/threonine kinase activity"/>
    <property type="evidence" value="ECO:0007669"/>
    <property type="project" value="UniProtKB-KW"/>
</dbReference>
<dbReference type="GO" id="GO:0005524">
    <property type="term" value="F:ATP binding"/>
    <property type="evidence" value="ECO:0007669"/>
    <property type="project" value="UniProtKB-UniRule"/>
</dbReference>
<evidence type="ECO:0000259" key="28">
    <source>
        <dbReference type="PROSITE" id="PS50011"/>
    </source>
</evidence>
<keyword evidence="11 27" id="KW-0732">Signal</keyword>
<evidence type="ECO:0000256" key="24">
    <source>
        <dbReference type="ARBA" id="ARBA00072040"/>
    </source>
</evidence>
<dbReference type="Pfam" id="PF07714">
    <property type="entry name" value="PK_Tyr_Ser-Thr"/>
    <property type="match status" value="1"/>
</dbReference>
<evidence type="ECO:0000256" key="6">
    <source>
        <dbReference type="ARBA" id="ARBA00022527"/>
    </source>
</evidence>
<evidence type="ECO:0000256" key="3">
    <source>
        <dbReference type="ARBA" id="ARBA00008684"/>
    </source>
</evidence>
<dbReference type="SMART" id="SM00220">
    <property type="entry name" value="S_TKc"/>
    <property type="match status" value="1"/>
</dbReference>
<evidence type="ECO:0000256" key="9">
    <source>
        <dbReference type="ARBA" id="ARBA00022679"/>
    </source>
</evidence>
<dbReference type="SUPFAM" id="SSF52058">
    <property type="entry name" value="L domain-like"/>
    <property type="match status" value="2"/>
</dbReference>
<comment type="catalytic activity">
    <reaction evidence="21">
        <text>L-seryl-[protein] + ATP = O-phospho-L-seryl-[protein] + ADP + H(+)</text>
        <dbReference type="Rhea" id="RHEA:17989"/>
        <dbReference type="Rhea" id="RHEA-COMP:9863"/>
        <dbReference type="Rhea" id="RHEA-COMP:11604"/>
        <dbReference type="ChEBI" id="CHEBI:15378"/>
        <dbReference type="ChEBI" id="CHEBI:29999"/>
        <dbReference type="ChEBI" id="CHEBI:30616"/>
        <dbReference type="ChEBI" id="CHEBI:83421"/>
        <dbReference type="ChEBI" id="CHEBI:456216"/>
        <dbReference type="EC" id="2.7.11.1"/>
    </reaction>
</comment>
<dbReference type="FunFam" id="1.10.510.10:FF:000358">
    <property type="entry name" value="Putative leucine-rich repeat receptor-like serine/threonine-protein kinase"/>
    <property type="match status" value="1"/>
</dbReference>
<feature type="signal peptide" evidence="27">
    <location>
        <begin position="1"/>
        <end position="24"/>
    </location>
</feature>
<comment type="catalytic activity">
    <reaction evidence="20">
        <text>L-threonyl-[protein] + ATP = O-phospho-L-threonyl-[protein] + ADP + H(+)</text>
        <dbReference type="Rhea" id="RHEA:46608"/>
        <dbReference type="Rhea" id="RHEA-COMP:11060"/>
        <dbReference type="Rhea" id="RHEA-COMP:11605"/>
        <dbReference type="ChEBI" id="CHEBI:15378"/>
        <dbReference type="ChEBI" id="CHEBI:30013"/>
        <dbReference type="ChEBI" id="CHEBI:30616"/>
        <dbReference type="ChEBI" id="CHEBI:61977"/>
        <dbReference type="ChEBI" id="CHEBI:456216"/>
        <dbReference type="EC" id="2.7.11.1"/>
    </reaction>
</comment>
<evidence type="ECO:0000256" key="27">
    <source>
        <dbReference type="SAM" id="SignalP"/>
    </source>
</evidence>
<comment type="subcellular location">
    <subcellularLocation>
        <location evidence="1">Cell membrane</location>
        <topology evidence="1">Single-pass type I membrane protein</topology>
    </subcellularLocation>
    <subcellularLocation>
        <location evidence="2">Endoplasmic reticulum membrane</location>
        <topology evidence="2">Single-pass membrane protein</topology>
    </subcellularLocation>
</comment>
<keyword evidence="17 26" id="KW-0472">Membrane</keyword>
<evidence type="ECO:0000256" key="26">
    <source>
        <dbReference type="SAM" id="Phobius"/>
    </source>
</evidence>
<dbReference type="Proteomes" id="UP000823388">
    <property type="component" value="Chromosome 4K"/>
</dbReference>
<keyword evidence="14" id="KW-0418">Kinase</keyword>
<keyword evidence="12" id="KW-0677">Repeat</keyword>
<dbReference type="InterPro" id="IPR011009">
    <property type="entry name" value="Kinase-like_dom_sf"/>
</dbReference>
<organism evidence="29 30">
    <name type="scientific">Panicum virgatum</name>
    <name type="common">Blackwell switchgrass</name>
    <dbReference type="NCBI Taxonomy" id="38727"/>
    <lineage>
        <taxon>Eukaryota</taxon>
        <taxon>Viridiplantae</taxon>
        <taxon>Streptophyta</taxon>
        <taxon>Embryophyta</taxon>
        <taxon>Tracheophyta</taxon>
        <taxon>Spermatophyta</taxon>
        <taxon>Magnoliopsida</taxon>
        <taxon>Liliopsida</taxon>
        <taxon>Poales</taxon>
        <taxon>Poaceae</taxon>
        <taxon>PACMAD clade</taxon>
        <taxon>Panicoideae</taxon>
        <taxon>Panicodae</taxon>
        <taxon>Paniceae</taxon>
        <taxon>Panicinae</taxon>
        <taxon>Panicum</taxon>
        <taxon>Panicum sect. Hiantes</taxon>
    </lineage>
</organism>
<feature type="transmembrane region" description="Helical" evidence="26">
    <location>
        <begin position="671"/>
        <end position="696"/>
    </location>
</feature>
<comment type="function">
    <text evidence="22">Receptor kinase that detects X.oryzae pv. oryzae protein Ax21 to promote innate immunity. Following X.oryzae pv. oryzae protein Ax21 detection, undergoes cleavage, releasing the processed protein kinase Xa21 chain.</text>
</comment>
<dbReference type="GO" id="GO:0005789">
    <property type="term" value="C:endoplasmic reticulum membrane"/>
    <property type="evidence" value="ECO:0007669"/>
    <property type="project" value="UniProtKB-SubCell"/>
</dbReference>
<dbReference type="Gene3D" id="3.80.10.10">
    <property type="entry name" value="Ribonuclease Inhibitor"/>
    <property type="match status" value="5"/>
</dbReference>
<evidence type="ECO:0000256" key="10">
    <source>
        <dbReference type="ARBA" id="ARBA00022692"/>
    </source>
</evidence>
<dbReference type="SMART" id="SM00369">
    <property type="entry name" value="LRR_TYP"/>
    <property type="match status" value="7"/>
</dbReference>
<dbReference type="FunFam" id="3.30.200.20:FF:000432">
    <property type="entry name" value="LRR receptor-like serine/threonine-protein kinase EFR"/>
    <property type="match status" value="1"/>
</dbReference>
<evidence type="ECO:0000256" key="7">
    <source>
        <dbReference type="ARBA" id="ARBA00022553"/>
    </source>
</evidence>
<evidence type="ECO:0000256" key="12">
    <source>
        <dbReference type="ARBA" id="ARBA00022737"/>
    </source>
</evidence>
<evidence type="ECO:0000256" key="20">
    <source>
        <dbReference type="ARBA" id="ARBA00047899"/>
    </source>
</evidence>
<evidence type="ECO:0000256" key="19">
    <source>
        <dbReference type="ARBA" id="ARBA00023180"/>
    </source>
</evidence>
<evidence type="ECO:0000256" key="16">
    <source>
        <dbReference type="ARBA" id="ARBA00022989"/>
    </source>
</evidence>
<evidence type="ECO:0000256" key="14">
    <source>
        <dbReference type="ARBA" id="ARBA00022777"/>
    </source>
</evidence>
<evidence type="ECO:0000256" key="21">
    <source>
        <dbReference type="ARBA" id="ARBA00048679"/>
    </source>
</evidence>
<dbReference type="PANTHER" id="PTHR48053">
    <property type="entry name" value="LEUCINE RICH REPEAT FAMILY PROTEIN, EXPRESSED"/>
    <property type="match status" value="1"/>
</dbReference>
<evidence type="ECO:0000256" key="2">
    <source>
        <dbReference type="ARBA" id="ARBA00004389"/>
    </source>
</evidence>
<dbReference type="FunFam" id="3.80.10.10:FF:000288">
    <property type="entry name" value="LRR receptor-like serine/threonine-protein kinase EFR"/>
    <property type="match status" value="1"/>
</dbReference>
<dbReference type="Pfam" id="PF00560">
    <property type="entry name" value="LRR_1"/>
    <property type="match status" value="8"/>
</dbReference>
<keyword evidence="15 25" id="KW-0067">ATP-binding</keyword>
<dbReference type="FunFam" id="3.80.10.10:FF:000275">
    <property type="entry name" value="Leucine-rich repeat receptor-like protein kinase"/>
    <property type="match status" value="1"/>
</dbReference>
<dbReference type="InterPro" id="IPR008271">
    <property type="entry name" value="Ser/Thr_kinase_AS"/>
</dbReference>
<evidence type="ECO:0000256" key="11">
    <source>
        <dbReference type="ARBA" id="ARBA00022729"/>
    </source>
</evidence>
<dbReference type="PANTHER" id="PTHR48053:SF102">
    <property type="entry name" value="PROTEIN KINASE DOMAIN-CONTAINING PROTEIN"/>
    <property type="match status" value="1"/>
</dbReference>
<gene>
    <name evidence="29" type="ORF">PVAP13_4KG301300</name>
</gene>
<evidence type="ECO:0000256" key="25">
    <source>
        <dbReference type="PROSITE-ProRule" id="PRU10141"/>
    </source>
</evidence>
<feature type="domain" description="Protein kinase" evidence="28">
    <location>
        <begin position="730"/>
        <end position="1021"/>
    </location>
</feature>
<evidence type="ECO:0000256" key="1">
    <source>
        <dbReference type="ARBA" id="ARBA00004251"/>
    </source>
</evidence>
<evidence type="ECO:0000256" key="8">
    <source>
        <dbReference type="ARBA" id="ARBA00022614"/>
    </source>
</evidence>
<dbReference type="InterPro" id="IPR013210">
    <property type="entry name" value="LRR_N_plant-typ"/>
</dbReference>
<dbReference type="EC" id="2.7.11.1" evidence="4"/>
<dbReference type="EMBL" id="CM029043">
    <property type="protein sequence ID" value="KAG2612533.1"/>
    <property type="molecule type" value="Genomic_DNA"/>
</dbReference>
<dbReference type="Gene3D" id="3.30.200.20">
    <property type="entry name" value="Phosphorylase Kinase, domain 1"/>
    <property type="match status" value="1"/>
</dbReference>
<evidence type="ECO:0000256" key="15">
    <source>
        <dbReference type="ARBA" id="ARBA00022840"/>
    </source>
</evidence>
<dbReference type="FunFam" id="3.80.10.10:FF:001158">
    <property type="entry name" value="Leucine-rich repeat protein kinase family protein"/>
    <property type="match status" value="1"/>
</dbReference>
<dbReference type="Gene3D" id="1.10.510.10">
    <property type="entry name" value="Transferase(Phosphotransferase) domain 1"/>
    <property type="match status" value="1"/>
</dbReference>
<feature type="chain" id="PRO_5035852068" description="Receptor kinase-like protein Xa21" evidence="27">
    <location>
        <begin position="25"/>
        <end position="1032"/>
    </location>
</feature>
<reference evidence="29" key="1">
    <citation type="submission" date="2020-05" db="EMBL/GenBank/DDBJ databases">
        <title>WGS assembly of Panicum virgatum.</title>
        <authorList>
            <person name="Lovell J.T."/>
            <person name="Jenkins J."/>
            <person name="Shu S."/>
            <person name="Juenger T.E."/>
            <person name="Schmutz J."/>
        </authorList>
    </citation>
    <scope>NUCLEOTIDE SEQUENCE</scope>
    <source>
        <strain evidence="29">AP13</strain>
    </source>
</reference>
<keyword evidence="9" id="KW-0808">Transferase</keyword>
<dbReference type="AlphaFoldDB" id="A0A8T0TU85"/>
<keyword evidence="7" id="KW-0597">Phosphoprotein</keyword>
<dbReference type="InterPro" id="IPR000719">
    <property type="entry name" value="Prot_kinase_dom"/>
</dbReference>
<sequence length="1032" mass="113179">MASLGVFAIVWLLSIFITFSNLLATSNETENDRQALLCFKSQISSSAQVFVSWSNASFEFCNWNGVTCSALSPRRVIEPNLPSEGITGPISPCLANLSSLEKIQLSNNSFHGGIPSEFRLLRQLRYLNLSMNSLEGSNALTGGIPESIMNSSSLQILKLMKNNLSGEVPKALFNTLSLTVISLQQNQLVGSIPPVIGISPPVKHLDLGENHLSGSIPSSIGNLSSLVSIYLNQNKLVGSIPECLGNISTLEILDFNGNSLSGPVPKSLFNMSSLTYIAVAENYLIGQLPSDIGFMLPSIRWLILTGNKFEGPIPISLLNASNLQRLELGNNSLSGLIPFFGSLPYLKVLDLGNNMLDAGDWAFMSSLSNCSKLTKLLLDGNNLQGKLPRSFGNLSKTIEMLWLRNNSISGPIPQEIGNLRNLNELLMDYNLFIGNIPQRIGNFHNLRALYLSHNKLSGQIPDATGNLVQLTELKLDGNNLSGRIPATIGHCNQLQMFNVAHNSLDGSIPSKIFKITTFEFDLSHNYLSGQIPEEVGNLINLKKLSISNNLLSGNIPSNLGSCVVLEYLEMQNNYLAGSIPQSFMNLVSIKDMDISRNRLSGEIPEFLAALSSLQHLNLSFNNFDGAVPRDGIFDNAGAVSIEGNEHLCTSVPTGGMPLCSGFANRRRKQKILALVLEIVMSVVAAVIIIFCSLTAIHWKKRMQGKTNLPELNKHIKKISYRDILNATERFSSSNLIGSGSFGVVYKGNLHHLEDQVAIKIFKLDIYGADRSFFAECEALRNLRHRNLVKIITLCSSVDYTGSAFKALVFQYMPNGNLDSWLHPVAHNRGQRDILTLSQRINISLDVASALDYLHNQCAAPLIHCDLKPSNVLLDLNLTAYVSDFGLARFLYARNSQIDCTSTLACLKGSIGYIPPEYGVNKEISTKGDVYSFGVLLLEMITGSRPTDEKFSDGTDLHGFVERAFPEKIHEIVDPTMLQDEIDAAEVMKTCVIPLARIGLSCSVASPKERPEMGRVYTELLTVKQKLSYTNDN</sequence>
<dbReference type="PROSITE" id="PS00108">
    <property type="entry name" value="PROTEIN_KINASE_ST"/>
    <property type="match status" value="1"/>
</dbReference>
<keyword evidence="13 25" id="KW-0547">Nucleotide-binding</keyword>
<keyword evidence="10 26" id="KW-0812">Transmembrane</keyword>
<dbReference type="Pfam" id="PF08263">
    <property type="entry name" value="LRRNT_2"/>
    <property type="match status" value="1"/>
</dbReference>
<keyword evidence="18" id="KW-0675">Receptor</keyword>
<proteinExistence type="inferred from homology"/>
<evidence type="ECO:0000256" key="18">
    <source>
        <dbReference type="ARBA" id="ARBA00023170"/>
    </source>
</evidence>
<dbReference type="InterPro" id="IPR032675">
    <property type="entry name" value="LRR_dom_sf"/>
</dbReference>
<comment type="function">
    <text evidence="23">The processed protein kinase Xa21 chain released by protein cleavage after X.oryzae pv. oryzae protein Ax21 detection translocates into the nucleus where it can bind and regulate WRKY62, a transcription factor. Confers resistance to the bacterial pathogen X.oryzae pv. oryzae (Xoo).</text>
</comment>
<comment type="similarity">
    <text evidence="3">Belongs to the protein kinase superfamily. Ser/Thr protein kinase family.</text>
</comment>
<evidence type="ECO:0000256" key="17">
    <source>
        <dbReference type="ARBA" id="ARBA00023136"/>
    </source>
</evidence>
<dbReference type="PROSITE" id="PS50011">
    <property type="entry name" value="PROTEIN_KINASE_DOM"/>
    <property type="match status" value="1"/>
</dbReference>
<evidence type="ECO:0000256" key="23">
    <source>
        <dbReference type="ARBA" id="ARBA00056628"/>
    </source>
</evidence>
<dbReference type="InterPro" id="IPR001245">
    <property type="entry name" value="Ser-Thr/Tyr_kinase_cat_dom"/>
</dbReference>
<evidence type="ECO:0000313" key="30">
    <source>
        <dbReference type="Proteomes" id="UP000823388"/>
    </source>
</evidence>
<dbReference type="Pfam" id="PF13855">
    <property type="entry name" value="LRR_8"/>
    <property type="match status" value="2"/>
</dbReference>
<keyword evidence="8" id="KW-0433">Leucine-rich repeat</keyword>
<evidence type="ECO:0000256" key="22">
    <source>
        <dbReference type="ARBA" id="ARBA00054320"/>
    </source>
</evidence>
<evidence type="ECO:0000313" key="29">
    <source>
        <dbReference type="EMBL" id="KAG2612533.1"/>
    </source>
</evidence>
<feature type="binding site" evidence="25">
    <location>
        <position position="759"/>
    </location>
    <ligand>
        <name>ATP</name>
        <dbReference type="ChEBI" id="CHEBI:30616"/>
    </ligand>
</feature>
<dbReference type="InterPro" id="IPR017441">
    <property type="entry name" value="Protein_kinase_ATP_BS"/>
</dbReference>
<accession>A0A8T0TU85</accession>
<comment type="caution">
    <text evidence="29">The sequence shown here is derived from an EMBL/GenBank/DDBJ whole genome shotgun (WGS) entry which is preliminary data.</text>
</comment>
<dbReference type="InterPro" id="IPR003591">
    <property type="entry name" value="Leu-rich_rpt_typical-subtyp"/>
</dbReference>
<keyword evidence="6" id="KW-0723">Serine/threonine-protein kinase</keyword>
<keyword evidence="16 26" id="KW-1133">Transmembrane helix</keyword>
<evidence type="ECO:0000256" key="13">
    <source>
        <dbReference type="ARBA" id="ARBA00022741"/>
    </source>
</evidence>
<keyword evidence="5" id="KW-1003">Cell membrane</keyword>
<name>A0A8T0TU85_PANVG</name>
<dbReference type="SUPFAM" id="SSF56112">
    <property type="entry name" value="Protein kinase-like (PK-like)"/>
    <property type="match status" value="1"/>
</dbReference>
<dbReference type="InterPro" id="IPR001611">
    <property type="entry name" value="Leu-rich_rpt"/>
</dbReference>
<evidence type="ECO:0000256" key="5">
    <source>
        <dbReference type="ARBA" id="ARBA00022475"/>
    </source>
</evidence>
<dbReference type="GO" id="GO:0005886">
    <property type="term" value="C:plasma membrane"/>
    <property type="evidence" value="ECO:0007669"/>
    <property type="project" value="UniProtKB-SubCell"/>
</dbReference>
<dbReference type="PROSITE" id="PS00107">
    <property type="entry name" value="PROTEIN_KINASE_ATP"/>
    <property type="match status" value="1"/>
</dbReference>
<protein>
    <recommendedName>
        <fullName evidence="24">Receptor kinase-like protein Xa21</fullName>
        <ecNumber evidence="4">2.7.11.1</ecNumber>
    </recommendedName>
</protein>
<evidence type="ECO:0000256" key="4">
    <source>
        <dbReference type="ARBA" id="ARBA00012513"/>
    </source>
</evidence>
<keyword evidence="30" id="KW-1185">Reference proteome</keyword>
<keyword evidence="19" id="KW-0325">Glycoprotein</keyword>